<dbReference type="SUPFAM" id="SSF51735">
    <property type="entry name" value="NAD(P)-binding Rossmann-fold domains"/>
    <property type="match status" value="1"/>
</dbReference>
<accession>W9G853</accession>
<dbReference type="InterPro" id="IPR013154">
    <property type="entry name" value="ADH-like_N"/>
</dbReference>
<dbReference type="AlphaFoldDB" id="W9G853"/>
<keyword evidence="1" id="KW-0521">NADP</keyword>
<feature type="domain" description="Enoyl reductase (ER)" evidence="2">
    <location>
        <begin position="10"/>
        <end position="297"/>
    </location>
</feature>
<evidence type="ECO:0000259" key="2">
    <source>
        <dbReference type="SMART" id="SM00829"/>
    </source>
</evidence>
<protein>
    <submittedName>
        <fullName evidence="3">NADPH:quinone reductase</fullName>
    </submittedName>
</protein>
<evidence type="ECO:0000313" key="3">
    <source>
        <dbReference type="EMBL" id="EWT02391.1"/>
    </source>
</evidence>
<evidence type="ECO:0000313" key="4">
    <source>
        <dbReference type="Proteomes" id="UP000019489"/>
    </source>
</evidence>
<organism evidence="3 4">
    <name type="scientific">Intrasporangium oryzae NRRL B-24470</name>
    <dbReference type="NCBI Taxonomy" id="1386089"/>
    <lineage>
        <taxon>Bacteria</taxon>
        <taxon>Bacillati</taxon>
        <taxon>Actinomycetota</taxon>
        <taxon>Actinomycetes</taxon>
        <taxon>Micrococcales</taxon>
        <taxon>Intrasporangiaceae</taxon>
        <taxon>Intrasporangium</taxon>
    </lineage>
</organism>
<dbReference type="Pfam" id="PF13602">
    <property type="entry name" value="ADH_zinc_N_2"/>
    <property type="match status" value="1"/>
</dbReference>
<dbReference type="Pfam" id="PF08240">
    <property type="entry name" value="ADH_N"/>
    <property type="match status" value="1"/>
</dbReference>
<dbReference type="Proteomes" id="UP000019489">
    <property type="component" value="Unassembled WGS sequence"/>
</dbReference>
<dbReference type="InterPro" id="IPR036291">
    <property type="entry name" value="NAD(P)-bd_dom_sf"/>
</dbReference>
<dbReference type="InterPro" id="IPR020843">
    <property type="entry name" value="ER"/>
</dbReference>
<comment type="caution">
    <text evidence="3">The sequence shown here is derived from an EMBL/GenBank/DDBJ whole genome shotgun (WGS) entry which is preliminary data.</text>
</comment>
<dbReference type="SUPFAM" id="SSF50129">
    <property type="entry name" value="GroES-like"/>
    <property type="match status" value="1"/>
</dbReference>
<dbReference type="RefSeq" id="WP_034803355.1">
    <property type="nucleotide sequence ID" value="NZ_AWSA01000011.1"/>
</dbReference>
<dbReference type="STRING" id="1386089.N865_06370"/>
<dbReference type="InterPro" id="IPR011032">
    <property type="entry name" value="GroES-like_sf"/>
</dbReference>
<dbReference type="Gene3D" id="3.40.50.720">
    <property type="entry name" value="NAD(P)-binding Rossmann-like Domain"/>
    <property type="match status" value="1"/>
</dbReference>
<evidence type="ECO:0000256" key="1">
    <source>
        <dbReference type="ARBA" id="ARBA00022857"/>
    </source>
</evidence>
<name>W9G853_9MICO</name>
<dbReference type="InterPro" id="IPR051603">
    <property type="entry name" value="Zinc-ADH_QOR/CCCR"/>
</dbReference>
<keyword evidence="4" id="KW-1185">Reference proteome</keyword>
<reference evidence="3 4" key="1">
    <citation type="submission" date="2013-08" db="EMBL/GenBank/DDBJ databases">
        <title>Intrasporangium oryzae NRRL B-24470.</title>
        <authorList>
            <person name="Liu H."/>
            <person name="Wang G."/>
        </authorList>
    </citation>
    <scope>NUCLEOTIDE SEQUENCE [LARGE SCALE GENOMIC DNA]</scope>
    <source>
        <strain evidence="3 4">NRRL B-24470</strain>
    </source>
</reference>
<dbReference type="PATRIC" id="fig|1386089.3.peg.1401"/>
<dbReference type="eggNOG" id="COG0604">
    <property type="taxonomic scope" value="Bacteria"/>
</dbReference>
<gene>
    <name evidence="3" type="ORF">N865_06370</name>
</gene>
<dbReference type="PANTHER" id="PTHR44154:SF1">
    <property type="entry name" value="QUINONE OXIDOREDUCTASE"/>
    <property type="match status" value="1"/>
</dbReference>
<dbReference type="CDD" id="cd05289">
    <property type="entry name" value="MDR_like_2"/>
    <property type="match status" value="1"/>
</dbReference>
<sequence>MFALTYDEYGPAEVLRVGDIPEVHAGPGQVRVEVVASSVNPIDWKVRAGYLKDVLPATFPVVPGVDAAGVVDEVGDGVEGVAVGDKVFGVGSATNAQYAVLDGWARKPEGMSWAEAAGAGLAVETAARGLDDLGVGTGSTLLVEGASGGVGSAAVQLARQRGATVIGTASEANHDYLRSLGATPTTYGPGLADRVAGLGLGPVTAVLDAAGSGSITDLVTLVADPRDVVSIADYTAAAHGARVVRSEPRAMEALQTFADGHARGAFRVEVNQVLPLEQSAQAHALSETGHVRGKVVLAVRPGFL</sequence>
<dbReference type="PANTHER" id="PTHR44154">
    <property type="entry name" value="QUINONE OXIDOREDUCTASE"/>
    <property type="match status" value="1"/>
</dbReference>
<proteinExistence type="predicted"/>
<dbReference type="GO" id="GO:0016491">
    <property type="term" value="F:oxidoreductase activity"/>
    <property type="evidence" value="ECO:0007669"/>
    <property type="project" value="InterPro"/>
</dbReference>
<dbReference type="OrthoDB" id="3175656at2"/>
<dbReference type="SMART" id="SM00829">
    <property type="entry name" value="PKS_ER"/>
    <property type="match status" value="1"/>
</dbReference>
<dbReference type="EMBL" id="AWSA01000011">
    <property type="protein sequence ID" value="EWT02391.1"/>
    <property type="molecule type" value="Genomic_DNA"/>
</dbReference>
<dbReference type="Gene3D" id="3.90.180.10">
    <property type="entry name" value="Medium-chain alcohol dehydrogenases, catalytic domain"/>
    <property type="match status" value="1"/>
</dbReference>